<dbReference type="RefSeq" id="WP_015724783.1">
    <property type="nucleotide sequence ID" value="NC_014972.1"/>
</dbReference>
<dbReference type="AlphaFoldDB" id="A0A7U3YMR6"/>
<dbReference type="Pfam" id="PF12727">
    <property type="entry name" value="PBP_like"/>
    <property type="match status" value="1"/>
</dbReference>
<dbReference type="PANTHER" id="PTHR38431">
    <property type="entry name" value="BLL2305 PROTEIN"/>
    <property type="match status" value="1"/>
</dbReference>
<reference evidence="3 4" key="1">
    <citation type="journal article" date="2011" name="Stand. Genomic Sci.">
        <title>Complete genome sequence of Desulfobulbus propionicus type strain (1pr3).</title>
        <authorList>
            <person name="Pagani I."/>
            <person name="Lapidus A."/>
            <person name="Nolan M."/>
            <person name="Lucas S."/>
            <person name="Hammon N."/>
            <person name="Deshpande S."/>
            <person name="Cheng J.F."/>
            <person name="Chertkov O."/>
            <person name="Davenport K."/>
            <person name="Tapia R."/>
            <person name="Han C."/>
            <person name="Goodwin L."/>
            <person name="Pitluck S."/>
            <person name="Liolios K."/>
            <person name="Mavromatis K."/>
            <person name="Ivanova N."/>
            <person name="Mikhailova N."/>
            <person name="Pati A."/>
            <person name="Chen A."/>
            <person name="Palaniappan K."/>
            <person name="Land M."/>
            <person name="Hauser L."/>
            <person name="Chang Y.J."/>
            <person name="Jeffries C.D."/>
            <person name="Detter J.C."/>
            <person name="Brambilla E."/>
            <person name="Kannan K.P."/>
            <person name="Djao O.D."/>
            <person name="Rohde M."/>
            <person name="Pukall R."/>
            <person name="Spring S."/>
            <person name="Goker M."/>
            <person name="Sikorski J."/>
            <person name="Woyke T."/>
            <person name="Bristow J."/>
            <person name="Eisen J.A."/>
            <person name="Markowitz V."/>
            <person name="Hugenholtz P."/>
            <person name="Kyrpides N.C."/>
            <person name="Klenk H.P."/>
        </authorList>
    </citation>
    <scope>NUCLEOTIDE SEQUENCE [LARGE SCALE GENOMIC DNA]</scope>
    <source>
        <strain evidence="4">ATCC 33891 / DSM 2032 / 1pr3</strain>
    </source>
</reference>
<evidence type="ECO:0000313" key="3">
    <source>
        <dbReference type="EMBL" id="ADW18244.1"/>
    </source>
</evidence>
<dbReference type="EMBL" id="CP002364">
    <property type="protein sequence ID" value="ADW18244.1"/>
    <property type="molecule type" value="Genomic_DNA"/>
</dbReference>
<dbReference type="SUPFAM" id="SSF53850">
    <property type="entry name" value="Periplasmic binding protein-like II"/>
    <property type="match status" value="1"/>
</dbReference>
<dbReference type="InterPro" id="IPR024370">
    <property type="entry name" value="PBP_domain"/>
</dbReference>
<evidence type="ECO:0000313" key="4">
    <source>
        <dbReference type="Proteomes" id="UP000006365"/>
    </source>
</evidence>
<gene>
    <name evidence="3" type="ordered locus">Despr_2096</name>
</gene>
<dbReference type="NCBIfam" id="TIGR01764">
    <property type="entry name" value="excise"/>
    <property type="match status" value="1"/>
</dbReference>
<name>A0A7U3YMR6_DESPD</name>
<organism evidence="3 4">
    <name type="scientific">Desulfobulbus propionicus (strain ATCC 33891 / DSM 2032 / VKM B-1956 / 1pr3)</name>
    <dbReference type="NCBI Taxonomy" id="577650"/>
    <lineage>
        <taxon>Bacteria</taxon>
        <taxon>Pseudomonadati</taxon>
        <taxon>Thermodesulfobacteriota</taxon>
        <taxon>Desulfobulbia</taxon>
        <taxon>Desulfobulbales</taxon>
        <taxon>Desulfobulbaceae</taxon>
        <taxon>Desulfobulbus</taxon>
    </lineage>
</organism>
<dbReference type="KEGG" id="dpr:Despr_2096"/>
<feature type="domain" description="PBP" evidence="1">
    <location>
        <begin position="88"/>
        <end position="275"/>
    </location>
</feature>
<feature type="domain" description="Helix-turn-helix" evidence="2">
    <location>
        <begin position="4"/>
        <end position="53"/>
    </location>
</feature>
<dbReference type="PANTHER" id="PTHR38431:SF1">
    <property type="entry name" value="BLL2305 PROTEIN"/>
    <property type="match status" value="1"/>
</dbReference>
<accession>A0A7U3YMR6</accession>
<keyword evidence="4" id="KW-1185">Reference proteome</keyword>
<proteinExistence type="predicted"/>
<evidence type="ECO:0000259" key="2">
    <source>
        <dbReference type="Pfam" id="PF12728"/>
    </source>
</evidence>
<protein>
    <submittedName>
        <fullName evidence="3">DNA binding domain protein, excisionase family</fullName>
    </submittedName>
</protein>
<dbReference type="Pfam" id="PF12728">
    <property type="entry name" value="HTH_17"/>
    <property type="match status" value="1"/>
</dbReference>
<dbReference type="GO" id="GO:0003677">
    <property type="term" value="F:DNA binding"/>
    <property type="evidence" value="ECO:0007669"/>
    <property type="project" value="InterPro"/>
</dbReference>
<dbReference type="InterPro" id="IPR010093">
    <property type="entry name" value="SinI_DNA-bd"/>
</dbReference>
<evidence type="ECO:0000259" key="1">
    <source>
        <dbReference type="Pfam" id="PF12727"/>
    </source>
</evidence>
<dbReference type="InterPro" id="IPR041657">
    <property type="entry name" value="HTH_17"/>
</dbReference>
<dbReference type="Proteomes" id="UP000006365">
    <property type="component" value="Chromosome"/>
</dbReference>
<sequence length="303" mass="33907">MKRLMTTKEVAEFLNIHEKMVYTLVSEKAMPATKIAGKWLFPQYLIEQWVENNTINFPDNARPLTSNQRLIVLAGSNDLLLDTTITLFNRSFSGHLAVFGNIGSMGGVQALRNNLCHIAASHLIQDDEADYNFQFAAQEFEKMPVVVNFCRRLQGLLVRKNNPLEILSVADLARPGLRLVNRSLGTGTRLLLDRELQKAGLRGDKIIGYDREVARHMDVGLEILAGRADVGPGIEAVAGALDLDFLPLRWERFDLLVSKEVFFEKAIQAFFGLLQSEPFKEAGRAIKGYDLTMAGKIVFQDGQ</sequence>